<dbReference type="Pfam" id="PF01252">
    <property type="entry name" value="Peptidase_A8"/>
    <property type="match status" value="1"/>
</dbReference>
<dbReference type="HAMAP" id="MF_00161">
    <property type="entry name" value="LspA"/>
    <property type="match status" value="1"/>
</dbReference>
<keyword evidence="6 9" id="KW-0378">Hydrolase</keyword>
<dbReference type="EMBL" id="FTPL01000001">
    <property type="protein sequence ID" value="SIT67737.1"/>
    <property type="molecule type" value="Genomic_DNA"/>
</dbReference>
<evidence type="ECO:0000256" key="11">
    <source>
        <dbReference type="RuleBase" id="RU004181"/>
    </source>
</evidence>
<evidence type="ECO:0000256" key="9">
    <source>
        <dbReference type="HAMAP-Rule" id="MF_00161"/>
    </source>
</evidence>
<evidence type="ECO:0000256" key="7">
    <source>
        <dbReference type="ARBA" id="ARBA00022989"/>
    </source>
</evidence>
<dbReference type="RefSeq" id="WP_407643853.1">
    <property type="nucleotide sequence ID" value="NZ_FTPL01000001.1"/>
</dbReference>
<evidence type="ECO:0000256" key="4">
    <source>
        <dbReference type="ARBA" id="ARBA00022692"/>
    </source>
</evidence>
<keyword evidence="7 9" id="KW-1133">Transmembrane helix</keyword>
<dbReference type="PRINTS" id="PR00781">
    <property type="entry name" value="LIPOSIGPTASE"/>
</dbReference>
<dbReference type="GO" id="GO:0005886">
    <property type="term" value="C:plasma membrane"/>
    <property type="evidence" value="ECO:0007669"/>
    <property type="project" value="UniProtKB-SubCell"/>
</dbReference>
<evidence type="ECO:0000256" key="5">
    <source>
        <dbReference type="ARBA" id="ARBA00022750"/>
    </source>
</evidence>
<keyword evidence="3 9" id="KW-0645">Protease</keyword>
<keyword evidence="13" id="KW-1185">Reference proteome</keyword>
<evidence type="ECO:0000313" key="13">
    <source>
        <dbReference type="Proteomes" id="UP000187550"/>
    </source>
</evidence>
<dbReference type="UniPathway" id="UPA00665"/>
<keyword evidence="5 9" id="KW-0064">Aspartyl protease</keyword>
<organism evidence="12 13">
    <name type="scientific">Edaphobacillus lindanitolerans</name>
    <dbReference type="NCBI Taxonomy" id="550447"/>
    <lineage>
        <taxon>Bacteria</taxon>
        <taxon>Bacillati</taxon>
        <taxon>Bacillota</taxon>
        <taxon>Bacilli</taxon>
        <taxon>Bacillales</taxon>
        <taxon>Bacillaceae</taxon>
        <taxon>Edaphobacillus</taxon>
    </lineage>
</organism>
<comment type="function">
    <text evidence="9 10">This protein specifically catalyzes the removal of signal peptides from prolipoproteins.</text>
</comment>
<reference evidence="13" key="1">
    <citation type="submission" date="2017-01" db="EMBL/GenBank/DDBJ databases">
        <authorList>
            <person name="Varghese N."/>
            <person name="Submissions S."/>
        </authorList>
    </citation>
    <scope>NUCLEOTIDE SEQUENCE [LARGE SCALE GENOMIC DNA]</scope>
    <source>
        <strain evidence="13">MNA4</strain>
    </source>
</reference>
<feature type="active site" evidence="9">
    <location>
        <position position="114"/>
    </location>
</feature>
<name>A0A1U7PIN6_9BACI</name>
<dbReference type="GO" id="GO:0006508">
    <property type="term" value="P:proteolysis"/>
    <property type="evidence" value="ECO:0007669"/>
    <property type="project" value="UniProtKB-KW"/>
</dbReference>
<protein>
    <recommendedName>
        <fullName evidence="9">Lipoprotein signal peptidase</fullName>
        <ecNumber evidence="9">3.4.23.36</ecNumber>
    </recommendedName>
    <alternativeName>
        <fullName evidence="9">Prolipoprotein signal peptidase</fullName>
    </alternativeName>
    <alternativeName>
        <fullName evidence="9">Signal peptidase II</fullName>
        <shortName evidence="9">SPase II</shortName>
    </alternativeName>
</protein>
<dbReference type="PANTHER" id="PTHR33695">
    <property type="entry name" value="LIPOPROTEIN SIGNAL PEPTIDASE"/>
    <property type="match status" value="1"/>
</dbReference>
<comment type="catalytic activity">
    <reaction evidence="9 10">
        <text>Release of signal peptides from bacterial membrane prolipoproteins. Hydrolyzes -Xaa-Yaa-Zaa-|-(S,diacylglyceryl)Cys-, in which Xaa is hydrophobic (preferably Leu), and Yaa (Ala or Ser) and Zaa (Gly or Ala) have small, neutral side chains.</text>
        <dbReference type="EC" id="3.4.23.36"/>
    </reaction>
</comment>
<dbReference type="NCBIfam" id="TIGR00077">
    <property type="entry name" value="lspA"/>
    <property type="match status" value="1"/>
</dbReference>
<feature type="transmembrane region" description="Helical" evidence="9">
    <location>
        <begin position="60"/>
        <end position="77"/>
    </location>
</feature>
<dbReference type="InterPro" id="IPR001872">
    <property type="entry name" value="Peptidase_A8"/>
</dbReference>
<keyword evidence="2 9" id="KW-1003">Cell membrane</keyword>
<evidence type="ECO:0000256" key="2">
    <source>
        <dbReference type="ARBA" id="ARBA00022475"/>
    </source>
</evidence>
<dbReference type="Proteomes" id="UP000187550">
    <property type="component" value="Unassembled WGS sequence"/>
</dbReference>
<evidence type="ECO:0000256" key="8">
    <source>
        <dbReference type="ARBA" id="ARBA00023136"/>
    </source>
</evidence>
<evidence type="ECO:0000256" key="1">
    <source>
        <dbReference type="ARBA" id="ARBA00006139"/>
    </source>
</evidence>
<gene>
    <name evidence="9" type="primary">lspA</name>
    <name evidence="12" type="ORF">SAMN05428946_0266</name>
</gene>
<dbReference type="GO" id="GO:0004190">
    <property type="term" value="F:aspartic-type endopeptidase activity"/>
    <property type="evidence" value="ECO:0007669"/>
    <property type="project" value="UniProtKB-UniRule"/>
</dbReference>
<feature type="transmembrane region" description="Helical" evidence="9">
    <location>
        <begin position="129"/>
        <end position="150"/>
    </location>
</feature>
<dbReference type="AlphaFoldDB" id="A0A1U7PIN6"/>
<dbReference type="EC" id="3.4.23.36" evidence="9"/>
<proteinExistence type="inferred from homology"/>
<evidence type="ECO:0000256" key="6">
    <source>
        <dbReference type="ARBA" id="ARBA00022801"/>
    </source>
</evidence>
<evidence type="ECO:0000256" key="3">
    <source>
        <dbReference type="ARBA" id="ARBA00022670"/>
    </source>
</evidence>
<feature type="transmembrane region" description="Helical" evidence="9">
    <location>
        <begin position="86"/>
        <end position="104"/>
    </location>
</feature>
<comment type="subcellular location">
    <subcellularLocation>
        <location evidence="9">Cell membrane</location>
        <topology evidence="9">Multi-pass membrane protein</topology>
    </subcellularLocation>
</comment>
<comment type="similarity">
    <text evidence="1 9 11">Belongs to the peptidase A8 family.</text>
</comment>
<dbReference type="STRING" id="550447.SAMN05428946_0266"/>
<evidence type="ECO:0000313" key="12">
    <source>
        <dbReference type="EMBL" id="SIT67737.1"/>
    </source>
</evidence>
<keyword evidence="4 9" id="KW-0812">Transmembrane</keyword>
<dbReference type="PROSITE" id="PS00855">
    <property type="entry name" value="SPASE_II"/>
    <property type="match status" value="1"/>
</dbReference>
<feature type="active site" evidence="9">
    <location>
        <position position="134"/>
    </location>
</feature>
<dbReference type="PANTHER" id="PTHR33695:SF1">
    <property type="entry name" value="LIPOPROTEIN SIGNAL PEPTIDASE"/>
    <property type="match status" value="1"/>
</dbReference>
<keyword evidence="8 9" id="KW-0472">Membrane</keyword>
<sequence length="162" mass="18385">MNIIYYAIAAAVVVLDQWTKWLVVKHMEVGERIGVLDPYFGLLSHRNRGAAWGMLQGHMWLFYIVTIVVIAGILYYFHRHGKDGGAAFRTSLMLLLGGAIGNFIDRIRMGEVVDFVDVLIPVIRYDFPIFNVADAALTFGVIMLILHMLMEEVKEKNKKKVS</sequence>
<evidence type="ECO:0000256" key="10">
    <source>
        <dbReference type="RuleBase" id="RU000594"/>
    </source>
</evidence>
<accession>A0A1U7PIN6</accession>
<comment type="pathway">
    <text evidence="9">Protein modification; lipoprotein biosynthesis (signal peptide cleavage).</text>
</comment>
<comment type="caution">
    <text evidence="9">Lacks conserved residue(s) required for the propagation of feature annotation.</text>
</comment>